<accession>Q5NYK1</accession>
<dbReference type="eggNOG" id="COG1514">
    <property type="taxonomic scope" value="Bacteria"/>
</dbReference>
<dbReference type="RefSeq" id="WP_011239516.1">
    <property type="nucleotide sequence ID" value="NC_006513.1"/>
</dbReference>
<dbReference type="GO" id="GO:0016874">
    <property type="term" value="F:ligase activity"/>
    <property type="evidence" value="ECO:0007669"/>
    <property type="project" value="UniProtKB-KW"/>
</dbReference>
<evidence type="ECO:0000256" key="2">
    <source>
        <dbReference type="HAMAP-Rule" id="MF_01940"/>
    </source>
</evidence>
<dbReference type="InterPro" id="IPR014051">
    <property type="entry name" value="Phosphoesterase_HXTX"/>
</dbReference>
<dbReference type="PANTHER" id="PTHR35561:SF1">
    <property type="entry name" value="RNA 2',3'-CYCLIC PHOSPHODIESTERASE"/>
    <property type="match status" value="1"/>
</dbReference>
<comment type="function">
    <text evidence="2">Hydrolyzes RNA 2',3'-cyclic phosphodiester to an RNA 2'-phosphomonoester.</text>
</comment>
<dbReference type="HAMAP" id="MF_01940">
    <property type="entry name" value="RNA_CPDase"/>
    <property type="match status" value="1"/>
</dbReference>
<organism evidence="4 5">
    <name type="scientific">Aromatoleum aromaticum (strain DSM 19018 / LMG 30748 / EbN1)</name>
    <name type="common">Azoarcus sp. (strain EbN1)</name>
    <dbReference type="NCBI Taxonomy" id="76114"/>
    <lineage>
        <taxon>Bacteria</taxon>
        <taxon>Pseudomonadati</taxon>
        <taxon>Pseudomonadota</taxon>
        <taxon>Betaproteobacteria</taxon>
        <taxon>Rhodocyclales</taxon>
        <taxon>Rhodocyclaceae</taxon>
        <taxon>Aromatoleum</taxon>
    </lineage>
</organism>
<evidence type="ECO:0000313" key="5">
    <source>
        <dbReference type="Proteomes" id="UP000006552"/>
    </source>
</evidence>
<keyword evidence="5" id="KW-1185">Reference proteome</keyword>
<dbReference type="OrthoDB" id="7061261at2"/>
<comment type="catalytic activity">
    <reaction evidence="2">
        <text>a 3'-end 2',3'-cyclophospho-ribonucleotide-RNA + H2O = a 3'-end 2'-phospho-ribonucleotide-RNA + H(+)</text>
        <dbReference type="Rhea" id="RHEA:11828"/>
        <dbReference type="Rhea" id="RHEA-COMP:10464"/>
        <dbReference type="Rhea" id="RHEA-COMP:17353"/>
        <dbReference type="ChEBI" id="CHEBI:15377"/>
        <dbReference type="ChEBI" id="CHEBI:15378"/>
        <dbReference type="ChEBI" id="CHEBI:83064"/>
        <dbReference type="ChEBI" id="CHEBI:173113"/>
        <dbReference type="EC" id="3.1.4.58"/>
    </reaction>
</comment>
<feature type="domain" description="Phosphoesterase HXTX" evidence="3">
    <location>
        <begin position="19"/>
        <end position="100"/>
    </location>
</feature>
<keyword evidence="1 2" id="KW-0378">Hydrolase</keyword>
<dbReference type="AlphaFoldDB" id="Q5NYK1"/>
<dbReference type="HOGENOM" id="CLU_081251_2_1_4"/>
<name>Q5NYK1_AROAE</name>
<dbReference type="InterPro" id="IPR004175">
    <property type="entry name" value="RNA_CPDase"/>
</dbReference>
<evidence type="ECO:0000259" key="3">
    <source>
        <dbReference type="Pfam" id="PF02834"/>
    </source>
</evidence>
<feature type="active site" description="Proton donor" evidence="2">
    <location>
        <position position="50"/>
    </location>
</feature>
<dbReference type="Gene3D" id="3.90.1140.10">
    <property type="entry name" value="Cyclic phosphodiesterase"/>
    <property type="match status" value="1"/>
</dbReference>
<feature type="short sequence motif" description="HXTX 2" evidence="2">
    <location>
        <begin position="136"/>
        <end position="139"/>
    </location>
</feature>
<feature type="active site" description="Proton acceptor" evidence="2">
    <location>
        <position position="136"/>
    </location>
</feature>
<dbReference type="PANTHER" id="PTHR35561">
    <property type="entry name" value="RNA 2',3'-CYCLIC PHOSPHODIESTERASE"/>
    <property type="match status" value="1"/>
</dbReference>
<dbReference type="GO" id="GO:0004113">
    <property type="term" value="F:2',3'-cyclic-nucleotide 3'-phosphodiesterase activity"/>
    <property type="evidence" value="ECO:0007669"/>
    <property type="project" value="InterPro"/>
</dbReference>
<gene>
    <name evidence="4" type="primary">ligT</name>
    <name evidence="4" type="ORF">ebA6539</name>
</gene>
<dbReference type="GO" id="GO:0008664">
    <property type="term" value="F:RNA 2',3'-cyclic 3'-phosphodiesterase activity"/>
    <property type="evidence" value="ECO:0007669"/>
    <property type="project" value="UniProtKB-EC"/>
</dbReference>
<protein>
    <recommendedName>
        <fullName evidence="2">RNA 2',3'-cyclic phosphodiesterase</fullName>
        <shortName evidence="2">RNA 2',3'-CPDase</shortName>
        <ecNumber evidence="2">3.1.4.58</ecNumber>
    </recommendedName>
</protein>
<dbReference type="STRING" id="76114.ebA6539"/>
<dbReference type="EMBL" id="CR555306">
    <property type="protein sequence ID" value="CAI09863.1"/>
    <property type="molecule type" value="Genomic_DNA"/>
</dbReference>
<dbReference type="NCBIfam" id="TIGR02258">
    <property type="entry name" value="2_5_ligase"/>
    <property type="match status" value="1"/>
</dbReference>
<dbReference type="Proteomes" id="UP000006552">
    <property type="component" value="Chromosome"/>
</dbReference>
<dbReference type="InterPro" id="IPR009097">
    <property type="entry name" value="Cyclic_Pdiesterase"/>
</dbReference>
<evidence type="ECO:0000313" key="4">
    <source>
        <dbReference type="EMBL" id="CAI09863.1"/>
    </source>
</evidence>
<dbReference type="EC" id="3.1.4.58" evidence="2"/>
<proteinExistence type="inferred from homology"/>
<dbReference type="Pfam" id="PF02834">
    <property type="entry name" value="LigT_PEase"/>
    <property type="match status" value="1"/>
</dbReference>
<comment type="similarity">
    <text evidence="2">Belongs to the 2H phosphoesterase superfamily. ThpR family.</text>
</comment>
<evidence type="ECO:0000256" key="1">
    <source>
        <dbReference type="ARBA" id="ARBA00022801"/>
    </source>
</evidence>
<dbReference type="KEGG" id="eba:ebA6539"/>
<sequence length="201" mass="21812">MKPDPAAPGKPSRVFFALWPDARVAKRLDELGAEAHAECGGRRTRCETLHLTLAFIGDVSPQRLAELIAVGNEVRNDREATSFTLRLDLLGSWRHNRIVWAGAQSCPAPLAGLVERLNGALEAADFAVERRPFAPHVTLLRKAHTQVSTRCVDPIDWPVDGFVLVESVQTSTGAHYRTLREWRAGKGGGEGADSRGAGKSG</sequence>
<feature type="short sequence motif" description="HXTX 1" evidence="2">
    <location>
        <begin position="50"/>
        <end position="53"/>
    </location>
</feature>
<dbReference type="SUPFAM" id="SSF55144">
    <property type="entry name" value="LigT-like"/>
    <property type="match status" value="1"/>
</dbReference>
<keyword evidence="4" id="KW-0436">Ligase</keyword>
<reference evidence="4 5" key="1">
    <citation type="journal article" date="2005" name="Arch. Microbiol.">
        <title>The genome sequence of an anaerobic aromatic-degrading denitrifying bacterium, strain EbN1.</title>
        <authorList>
            <person name="Rabus R."/>
            <person name="Kube M."/>
            <person name="Heider J."/>
            <person name="Beck A."/>
            <person name="Heitmann K."/>
            <person name="Widdel F."/>
            <person name="Reinhardt R."/>
        </authorList>
    </citation>
    <scope>NUCLEOTIDE SEQUENCE [LARGE SCALE GENOMIC DNA]</scope>
    <source>
        <strain evidence="4 5">EbN1</strain>
    </source>
</reference>